<dbReference type="Proteomes" id="UP000193411">
    <property type="component" value="Unassembled WGS sequence"/>
</dbReference>
<comment type="caution">
    <text evidence="2">The sequence shown here is derived from an EMBL/GenBank/DDBJ whole genome shotgun (WGS) entry which is preliminary data.</text>
</comment>
<evidence type="ECO:0000256" key="1">
    <source>
        <dbReference type="SAM" id="MobiDB-lite"/>
    </source>
</evidence>
<dbReference type="EMBL" id="MCFL01000020">
    <property type="protein sequence ID" value="ORZ35790.1"/>
    <property type="molecule type" value="Genomic_DNA"/>
</dbReference>
<proteinExistence type="predicted"/>
<dbReference type="AlphaFoldDB" id="A0A1Y2HMG9"/>
<sequence>MDVRPWNPQEGADQQPSHGSIGINNIRIKISSPASSSSASLAGSSSYSRGLITTLSPAGVRPRRCKNGGRYLCKCLLALAQTPASIPYTPQVPARYDALLLRLAHLANGIPILKVMLDAGPSGTGVAPAKLMGNL</sequence>
<accession>A0A1Y2HMG9</accession>
<organism evidence="2 3">
    <name type="scientific">Catenaria anguillulae PL171</name>
    <dbReference type="NCBI Taxonomy" id="765915"/>
    <lineage>
        <taxon>Eukaryota</taxon>
        <taxon>Fungi</taxon>
        <taxon>Fungi incertae sedis</taxon>
        <taxon>Blastocladiomycota</taxon>
        <taxon>Blastocladiomycetes</taxon>
        <taxon>Blastocladiales</taxon>
        <taxon>Catenariaceae</taxon>
        <taxon>Catenaria</taxon>
    </lineage>
</organism>
<gene>
    <name evidence="2" type="ORF">BCR44DRAFT_1107284</name>
</gene>
<name>A0A1Y2HMG9_9FUNG</name>
<keyword evidence="3" id="KW-1185">Reference proteome</keyword>
<protein>
    <submittedName>
        <fullName evidence="2">Uncharacterized protein</fullName>
    </submittedName>
</protein>
<evidence type="ECO:0000313" key="3">
    <source>
        <dbReference type="Proteomes" id="UP000193411"/>
    </source>
</evidence>
<evidence type="ECO:0000313" key="2">
    <source>
        <dbReference type="EMBL" id="ORZ35790.1"/>
    </source>
</evidence>
<reference evidence="2 3" key="1">
    <citation type="submission" date="2016-07" db="EMBL/GenBank/DDBJ databases">
        <title>Pervasive Adenine N6-methylation of Active Genes in Fungi.</title>
        <authorList>
            <consortium name="DOE Joint Genome Institute"/>
            <person name="Mondo S.J."/>
            <person name="Dannebaum R.O."/>
            <person name="Kuo R.C."/>
            <person name="Labutti K."/>
            <person name="Haridas S."/>
            <person name="Kuo A."/>
            <person name="Salamov A."/>
            <person name="Ahrendt S.R."/>
            <person name="Lipzen A."/>
            <person name="Sullivan W."/>
            <person name="Andreopoulos W.B."/>
            <person name="Clum A."/>
            <person name="Lindquist E."/>
            <person name="Daum C."/>
            <person name="Ramamoorthy G.K."/>
            <person name="Gryganskyi A."/>
            <person name="Culley D."/>
            <person name="Magnuson J.K."/>
            <person name="James T.Y."/>
            <person name="O'Malley M.A."/>
            <person name="Stajich J.E."/>
            <person name="Spatafora J.W."/>
            <person name="Visel A."/>
            <person name="Grigoriev I.V."/>
        </authorList>
    </citation>
    <scope>NUCLEOTIDE SEQUENCE [LARGE SCALE GENOMIC DNA]</scope>
    <source>
        <strain evidence="2 3">PL171</strain>
    </source>
</reference>
<feature type="region of interest" description="Disordered" evidence="1">
    <location>
        <begin position="1"/>
        <end position="21"/>
    </location>
</feature>